<feature type="region of interest" description="Disordered" evidence="1">
    <location>
        <begin position="226"/>
        <end position="245"/>
    </location>
</feature>
<name>A0A1Y2C6E0_9FUNG</name>
<organism evidence="3 4">
    <name type="scientific">Rhizoclosmatium globosum</name>
    <dbReference type="NCBI Taxonomy" id="329046"/>
    <lineage>
        <taxon>Eukaryota</taxon>
        <taxon>Fungi</taxon>
        <taxon>Fungi incertae sedis</taxon>
        <taxon>Chytridiomycota</taxon>
        <taxon>Chytridiomycota incertae sedis</taxon>
        <taxon>Chytridiomycetes</taxon>
        <taxon>Chytridiales</taxon>
        <taxon>Chytriomycetaceae</taxon>
        <taxon>Rhizoclosmatium</taxon>
    </lineage>
</organism>
<accession>A0A1Y2C6E0</accession>
<comment type="caution">
    <text evidence="3">The sequence shown here is derived from an EMBL/GenBank/DDBJ whole genome shotgun (WGS) entry which is preliminary data.</text>
</comment>
<feature type="transmembrane region" description="Helical" evidence="2">
    <location>
        <begin position="182"/>
        <end position="208"/>
    </location>
</feature>
<keyword evidence="2" id="KW-0472">Membrane</keyword>
<evidence type="ECO:0000313" key="3">
    <source>
        <dbReference type="EMBL" id="ORY42610.1"/>
    </source>
</evidence>
<gene>
    <name evidence="3" type="ORF">BCR33DRAFT_718298</name>
</gene>
<dbReference type="OrthoDB" id="10295636at2759"/>
<keyword evidence="2" id="KW-1133">Transmembrane helix</keyword>
<dbReference type="AlphaFoldDB" id="A0A1Y2C6E0"/>
<sequence length="362" mass="38606">MTEMLSPSLHLLENGPTTANAFGIVATATFMILQPTPPIAADSITLSVPMSDMEVSPGAPITRVADPAAPSQVLVVPQMILPSTLFFPTNTPTPSSIPLLLVPETTLNAEAKEPVLLSPAASQSPTTSRVVSTMTVDTKPLNSSATSNFVKTGTHISDIASIASQMEESESSAISSLQVVQLFVFTVVVLWLLFLIGYGCCQLIQWWWTRQHNRDSDIEGGKLDTQIHVDTNTNPPQEQQQQDASLPSPQSIATCFLSVGHVGSHPSERLNSSGMSLNSLEQHMIPRIICESPRSISSTHALPESRSHLLDACVLAMRNLGVMAELQAQMHCGELSPISTAPPLFAGGEGGIGLSPKLWASQ</sequence>
<dbReference type="Proteomes" id="UP000193642">
    <property type="component" value="Unassembled WGS sequence"/>
</dbReference>
<protein>
    <submittedName>
        <fullName evidence="3">Uncharacterized protein</fullName>
    </submittedName>
</protein>
<keyword evidence="4" id="KW-1185">Reference proteome</keyword>
<reference evidence="3 4" key="1">
    <citation type="submission" date="2016-07" db="EMBL/GenBank/DDBJ databases">
        <title>Pervasive Adenine N6-methylation of Active Genes in Fungi.</title>
        <authorList>
            <consortium name="DOE Joint Genome Institute"/>
            <person name="Mondo S.J."/>
            <person name="Dannebaum R.O."/>
            <person name="Kuo R.C."/>
            <person name="Labutti K."/>
            <person name="Haridas S."/>
            <person name="Kuo A."/>
            <person name="Salamov A."/>
            <person name="Ahrendt S.R."/>
            <person name="Lipzen A."/>
            <person name="Sullivan W."/>
            <person name="Andreopoulos W.B."/>
            <person name="Clum A."/>
            <person name="Lindquist E."/>
            <person name="Daum C."/>
            <person name="Ramamoorthy G.K."/>
            <person name="Gryganskyi A."/>
            <person name="Culley D."/>
            <person name="Magnuson J.K."/>
            <person name="James T.Y."/>
            <person name="O'Malley M.A."/>
            <person name="Stajich J.E."/>
            <person name="Spatafora J.W."/>
            <person name="Visel A."/>
            <person name="Grigoriev I.V."/>
        </authorList>
    </citation>
    <scope>NUCLEOTIDE SEQUENCE [LARGE SCALE GENOMIC DNA]</scope>
    <source>
        <strain evidence="3 4">JEL800</strain>
    </source>
</reference>
<evidence type="ECO:0000256" key="1">
    <source>
        <dbReference type="SAM" id="MobiDB-lite"/>
    </source>
</evidence>
<keyword evidence="2" id="KW-0812">Transmembrane</keyword>
<evidence type="ECO:0000313" key="4">
    <source>
        <dbReference type="Proteomes" id="UP000193642"/>
    </source>
</evidence>
<feature type="compositionally biased region" description="Low complexity" evidence="1">
    <location>
        <begin position="230"/>
        <end position="243"/>
    </location>
</feature>
<evidence type="ECO:0000256" key="2">
    <source>
        <dbReference type="SAM" id="Phobius"/>
    </source>
</evidence>
<proteinExistence type="predicted"/>
<dbReference type="EMBL" id="MCGO01000028">
    <property type="protein sequence ID" value="ORY42610.1"/>
    <property type="molecule type" value="Genomic_DNA"/>
</dbReference>